<comment type="catalytic activity">
    <reaction evidence="7">
        <text>L-threonyl-[protein] + ATP = O-phospho-L-threonyl-[protein] + ADP + H(+)</text>
        <dbReference type="Rhea" id="RHEA:46608"/>
        <dbReference type="Rhea" id="RHEA-COMP:11060"/>
        <dbReference type="Rhea" id="RHEA-COMP:11605"/>
        <dbReference type="ChEBI" id="CHEBI:15378"/>
        <dbReference type="ChEBI" id="CHEBI:30013"/>
        <dbReference type="ChEBI" id="CHEBI:30616"/>
        <dbReference type="ChEBI" id="CHEBI:61977"/>
        <dbReference type="ChEBI" id="CHEBI:456216"/>
        <dbReference type="EC" id="2.7.11.1"/>
    </reaction>
</comment>
<dbReference type="InterPro" id="IPR011009">
    <property type="entry name" value="Kinase-like_dom_sf"/>
</dbReference>
<evidence type="ECO:0000313" key="11">
    <source>
        <dbReference type="Proteomes" id="UP000800036"/>
    </source>
</evidence>
<dbReference type="Gene3D" id="1.10.510.10">
    <property type="entry name" value="Transferase(Phosphotransferase) domain 1"/>
    <property type="match status" value="1"/>
</dbReference>
<keyword evidence="11" id="KW-1185">Reference proteome</keyword>
<dbReference type="GO" id="GO:0005524">
    <property type="term" value="F:ATP binding"/>
    <property type="evidence" value="ECO:0007669"/>
    <property type="project" value="UniProtKB-KW"/>
</dbReference>
<dbReference type="GO" id="GO:0005634">
    <property type="term" value="C:nucleus"/>
    <property type="evidence" value="ECO:0007669"/>
    <property type="project" value="TreeGrafter"/>
</dbReference>
<keyword evidence="3" id="KW-0808">Transferase</keyword>
<protein>
    <recommendedName>
        <fullName evidence="1">non-specific serine/threonine protein kinase</fullName>
        <ecNumber evidence="1">2.7.11.1</ecNumber>
    </recommendedName>
</protein>
<dbReference type="InterPro" id="IPR000719">
    <property type="entry name" value="Prot_kinase_dom"/>
</dbReference>
<dbReference type="EMBL" id="ML976662">
    <property type="protein sequence ID" value="KAF1977681.1"/>
    <property type="molecule type" value="Genomic_DNA"/>
</dbReference>
<comment type="catalytic activity">
    <reaction evidence="8">
        <text>L-seryl-[protein] + ATP = O-phospho-L-seryl-[protein] + ADP + H(+)</text>
        <dbReference type="Rhea" id="RHEA:17989"/>
        <dbReference type="Rhea" id="RHEA-COMP:9863"/>
        <dbReference type="Rhea" id="RHEA-COMP:11604"/>
        <dbReference type="ChEBI" id="CHEBI:15378"/>
        <dbReference type="ChEBI" id="CHEBI:29999"/>
        <dbReference type="ChEBI" id="CHEBI:30616"/>
        <dbReference type="ChEBI" id="CHEBI:83421"/>
        <dbReference type="ChEBI" id="CHEBI:456216"/>
        <dbReference type="EC" id="2.7.11.1"/>
    </reaction>
</comment>
<dbReference type="PROSITE" id="PS50011">
    <property type="entry name" value="PROTEIN_KINASE_DOM"/>
    <property type="match status" value="1"/>
</dbReference>
<sequence length="402" mass="45306">MSPTEYFSLPASFMTASPASFITTPSTNNSPAFFQAGRSTIETIMEVDEPFLPVVPQGPFGKLGYDYQAELRERELIQPFNKELNWSGKGQHVLFNPTDKVPVEFLSHLGASATARVEKSLCHFHIIQLVGSYLQGREFSLLMYPAADCHLGTFLEDTEDMQSVITRVGEYEKRKIFLCKAFHCLASAVHCAHQSFTKHMDIKPQNILVRQIKNFHGIFWRIYLSDFGLSRSFSGQDHNQTDGPTSMTPKYCAPEVYNYEPRGRSSDMFSLGCVYTEMLTVITDIPGKGLHEFSEFRRNEDGNESFHKNLHNVNLWINAMFIPSVIPSKVDMHGLVCLVARLISASPAERPSAEEVVSHTHSVFSRLDYHGYPGYCCDQPPELYVAYHAPPSPASTRKTART</sequence>
<proteinExistence type="predicted"/>
<name>A0A6A5VKE7_9PLEO</name>
<keyword evidence="2" id="KW-0723">Serine/threonine-protein kinase</keyword>
<keyword evidence="5 10" id="KW-0418">Kinase</keyword>
<dbReference type="OrthoDB" id="4062651at2759"/>
<dbReference type="AlphaFoldDB" id="A0A6A5VKE7"/>
<accession>A0A6A5VKE7</accession>
<evidence type="ECO:0000256" key="2">
    <source>
        <dbReference type="ARBA" id="ARBA00022527"/>
    </source>
</evidence>
<dbReference type="SMART" id="SM00220">
    <property type="entry name" value="S_TKc"/>
    <property type="match status" value="1"/>
</dbReference>
<dbReference type="InterPro" id="IPR050660">
    <property type="entry name" value="NEK_Ser/Thr_kinase"/>
</dbReference>
<evidence type="ECO:0000256" key="5">
    <source>
        <dbReference type="ARBA" id="ARBA00022777"/>
    </source>
</evidence>
<dbReference type="Pfam" id="PF00069">
    <property type="entry name" value="Pkinase"/>
    <property type="match status" value="1"/>
</dbReference>
<evidence type="ECO:0000256" key="8">
    <source>
        <dbReference type="ARBA" id="ARBA00048679"/>
    </source>
</evidence>
<keyword evidence="6" id="KW-0067">ATP-binding</keyword>
<keyword evidence="4" id="KW-0547">Nucleotide-binding</keyword>
<evidence type="ECO:0000259" key="9">
    <source>
        <dbReference type="PROSITE" id="PS50011"/>
    </source>
</evidence>
<evidence type="ECO:0000256" key="3">
    <source>
        <dbReference type="ARBA" id="ARBA00022679"/>
    </source>
</evidence>
<organism evidence="10 11">
    <name type="scientific">Bimuria novae-zelandiae CBS 107.79</name>
    <dbReference type="NCBI Taxonomy" id="1447943"/>
    <lineage>
        <taxon>Eukaryota</taxon>
        <taxon>Fungi</taxon>
        <taxon>Dikarya</taxon>
        <taxon>Ascomycota</taxon>
        <taxon>Pezizomycotina</taxon>
        <taxon>Dothideomycetes</taxon>
        <taxon>Pleosporomycetidae</taxon>
        <taxon>Pleosporales</taxon>
        <taxon>Massarineae</taxon>
        <taxon>Didymosphaeriaceae</taxon>
        <taxon>Bimuria</taxon>
    </lineage>
</organism>
<dbReference type="PANTHER" id="PTHR43671:SF98">
    <property type="entry name" value="SERINE_THREONINE-PROTEIN KINASE NEK11"/>
    <property type="match status" value="1"/>
</dbReference>
<dbReference type="EC" id="2.7.11.1" evidence="1"/>
<dbReference type="Proteomes" id="UP000800036">
    <property type="component" value="Unassembled WGS sequence"/>
</dbReference>
<dbReference type="PANTHER" id="PTHR43671">
    <property type="entry name" value="SERINE/THREONINE-PROTEIN KINASE NEK"/>
    <property type="match status" value="1"/>
</dbReference>
<feature type="domain" description="Protein kinase" evidence="9">
    <location>
        <begin position="49"/>
        <end position="364"/>
    </location>
</feature>
<gene>
    <name evidence="10" type="ORF">BU23DRAFT_596043</name>
</gene>
<reference evidence="10" key="1">
    <citation type="journal article" date="2020" name="Stud. Mycol.">
        <title>101 Dothideomycetes genomes: a test case for predicting lifestyles and emergence of pathogens.</title>
        <authorList>
            <person name="Haridas S."/>
            <person name="Albert R."/>
            <person name="Binder M."/>
            <person name="Bloem J."/>
            <person name="Labutti K."/>
            <person name="Salamov A."/>
            <person name="Andreopoulos B."/>
            <person name="Baker S."/>
            <person name="Barry K."/>
            <person name="Bills G."/>
            <person name="Bluhm B."/>
            <person name="Cannon C."/>
            <person name="Castanera R."/>
            <person name="Culley D."/>
            <person name="Daum C."/>
            <person name="Ezra D."/>
            <person name="Gonzalez J."/>
            <person name="Henrissat B."/>
            <person name="Kuo A."/>
            <person name="Liang C."/>
            <person name="Lipzen A."/>
            <person name="Lutzoni F."/>
            <person name="Magnuson J."/>
            <person name="Mondo S."/>
            <person name="Nolan M."/>
            <person name="Ohm R."/>
            <person name="Pangilinan J."/>
            <person name="Park H.-J."/>
            <person name="Ramirez L."/>
            <person name="Alfaro M."/>
            <person name="Sun H."/>
            <person name="Tritt A."/>
            <person name="Yoshinaga Y."/>
            <person name="Zwiers L.-H."/>
            <person name="Turgeon B."/>
            <person name="Goodwin S."/>
            <person name="Spatafora J."/>
            <person name="Crous P."/>
            <person name="Grigoriev I."/>
        </authorList>
    </citation>
    <scope>NUCLEOTIDE SEQUENCE</scope>
    <source>
        <strain evidence="10">CBS 107.79</strain>
    </source>
</reference>
<dbReference type="GO" id="GO:0004674">
    <property type="term" value="F:protein serine/threonine kinase activity"/>
    <property type="evidence" value="ECO:0007669"/>
    <property type="project" value="UniProtKB-KW"/>
</dbReference>
<evidence type="ECO:0000313" key="10">
    <source>
        <dbReference type="EMBL" id="KAF1977681.1"/>
    </source>
</evidence>
<evidence type="ECO:0000256" key="6">
    <source>
        <dbReference type="ARBA" id="ARBA00022840"/>
    </source>
</evidence>
<evidence type="ECO:0000256" key="4">
    <source>
        <dbReference type="ARBA" id="ARBA00022741"/>
    </source>
</evidence>
<evidence type="ECO:0000256" key="7">
    <source>
        <dbReference type="ARBA" id="ARBA00047899"/>
    </source>
</evidence>
<dbReference type="CDD" id="cd00180">
    <property type="entry name" value="PKc"/>
    <property type="match status" value="1"/>
</dbReference>
<evidence type="ECO:0000256" key="1">
    <source>
        <dbReference type="ARBA" id="ARBA00012513"/>
    </source>
</evidence>
<dbReference type="SUPFAM" id="SSF56112">
    <property type="entry name" value="Protein kinase-like (PK-like)"/>
    <property type="match status" value="1"/>
</dbReference>